<accession>A0A0L0S553</accession>
<keyword evidence="2" id="KW-1133">Transmembrane helix</keyword>
<organism evidence="3 4">
    <name type="scientific">Allomyces macrogynus (strain ATCC 38327)</name>
    <name type="common">Allomyces javanicus var. macrogynus</name>
    <dbReference type="NCBI Taxonomy" id="578462"/>
    <lineage>
        <taxon>Eukaryota</taxon>
        <taxon>Fungi</taxon>
        <taxon>Fungi incertae sedis</taxon>
        <taxon>Blastocladiomycota</taxon>
        <taxon>Blastocladiomycetes</taxon>
        <taxon>Blastocladiales</taxon>
        <taxon>Blastocladiaceae</taxon>
        <taxon>Allomyces</taxon>
    </lineage>
</organism>
<dbReference type="Proteomes" id="UP000054350">
    <property type="component" value="Unassembled WGS sequence"/>
</dbReference>
<evidence type="ECO:0000256" key="1">
    <source>
        <dbReference type="SAM" id="MobiDB-lite"/>
    </source>
</evidence>
<dbReference type="EMBL" id="GG745331">
    <property type="protein sequence ID" value="KNE57489.1"/>
    <property type="molecule type" value="Genomic_DNA"/>
</dbReference>
<dbReference type="AlphaFoldDB" id="A0A0L0S553"/>
<dbReference type="VEuPathDB" id="FungiDB:AMAG_03198"/>
<reference evidence="3 4" key="1">
    <citation type="submission" date="2009-11" db="EMBL/GenBank/DDBJ databases">
        <title>Annotation of Allomyces macrogynus ATCC 38327.</title>
        <authorList>
            <consortium name="The Broad Institute Genome Sequencing Platform"/>
            <person name="Russ C."/>
            <person name="Cuomo C."/>
            <person name="Burger G."/>
            <person name="Gray M.W."/>
            <person name="Holland P.W.H."/>
            <person name="King N."/>
            <person name="Lang F.B.F."/>
            <person name="Roger A.J."/>
            <person name="Ruiz-Trillo I."/>
            <person name="Young S.K."/>
            <person name="Zeng Q."/>
            <person name="Gargeya S."/>
            <person name="Fitzgerald M."/>
            <person name="Haas B."/>
            <person name="Abouelleil A."/>
            <person name="Alvarado L."/>
            <person name="Arachchi H.M."/>
            <person name="Berlin A."/>
            <person name="Chapman S.B."/>
            <person name="Gearin G."/>
            <person name="Goldberg J."/>
            <person name="Griggs A."/>
            <person name="Gujja S."/>
            <person name="Hansen M."/>
            <person name="Heiman D."/>
            <person name="Howarth C."/>
            <person name="Larimer J."/>
            <person name="Lui A."/>
            <person name="MacDonald P.J.P."/>
            <person name="McCowen C."/>
            <person name="Montmayeur A."/>
            <person name="Murphy C."/>
            <person name="Neiman D."/>
            <person name="Pearson M."/>
            <person name="Priest M."/>
            <person name="Roberts A."/>
            <person name="Saif S."/>
            <person name="Shea T."/>
            <person name="Sisk P."/>
            <person name="Stolte C."/>
            <person name="Sykes S."/>
            <person name="Wortman J."/>
            <person name="Nusbaum C."/>
            <person name="Birren B."/>
        </authorList>
    </citation>
    <scope>NUCLEOTIDE SEQUENCE [LARGE SCALE GENOMIC DNA]</scope>
    <source>
        <strain evidence="3 4">ATCC 38327</strain>
    </source>
</reference>
<gene>
    <name evidence="3" type="ORF">AMAG_03198</name>
</gene>
<keyword evidence="2" id="KW-0812">Transmembrane</keyword>
<reference evidence="4" key="2">
    <citation type="submission" date="2009-11" db="EMBL/GenBank/DDBJ databases">
        <title>The Genome Sequence of Allomyces macrogynus strain ATCC 38327.</title>
        <authorList>
            <consortium name="The Broad Institute Genome Sequencing Platform"/>
            <person name="Russ C."/>
            <person name="Cuomo C."/>
            <person name="Shea T."/>
            <person name="Young S.K."/>
            <person name="Zeng Q."/>
            <person name="Koehrsen M."/>
            <person name="Haas B."/>
            <person name="Borodovsky M."/>
            <person name="Guigo R."/>
            <person name="Alvarado L."/>
            <person name="Berlin A."/>
            <person name="Borenstein D."/>
            <person name="Chen Z."/>
            <person name="Engels R."/>
            <person name="Freedman E."/>
            <person name="Gellesch M."/>
            <person name="Goldberg J."/>
            <person name="Griggs A."/>
            <person name="Gujja S."/>
            <person name="Heiman D."/>
            <person name="Hepburn T."/>
            <person name="Howarth C."/>
            <person name="Jen D."/>
            <person name="Larson L."/>
            <person name="Lewis B."/>
            <person name="Mehta T."/>
            <person name="Park D."/>
            <person name="Pearson M."/>
            <person name="Roberts A."/>
            <person name="Saif S."/>
            <person name="Shenoy N."/>
            <person name="Sisk P."/>
            <person name="Stolte C."/>
            <person name="Sykes S."/>
            <person name="Walk T."/>
            <person name="White J."/>
            <person name="Yandava C."/>
            <person name="Burger G."/>
            <person name="Gray M.W."/>
            <person name="Holland P.W.H."/>
            <person name="King N."/>
            <person name="Lang F.B.F."/>
            <person name="Roger A.J."/>
            <person name="Ruiz-Trillo I."/>
            <person name="Lander E."/>
            <person name="Nusbaum C."/>
        </authorList>
    </citation>
    <scope>NUCLEOTIDE SEQUENCE [LARGE SCALE GENOMIC DNA]</scope>
    <source>
        <strain evidence="4">ATCC 38327</strain>
    </source>
</reference>
<evidence type="ECO:0000313" key="4">
    <source>
        <dbReference type="Proteomes" id="UP000054350"/>
    </source>
</evidence>
<feature type="region of interest" description="Disordered" evidence="1">
    <location>
        <begin position="29"/>
        <end position="54"/>
    </location>
</feature>
<evidence type="ECO:0000313" key="3">
    <source>
        <dbReference type="EMBL" id="KNE57489.1"/>
    </source>
</evidence>
<proteinExistence type="predicted"/>
<keyword evidence="4" id="KW-1185">Reference proteome</keyword>
<keyword evidence="2" id="KW-0472">Membrane</keyword>
<protein>
    <submittedName>
        <fullName evidence="3">Uncharacterized protein</fullName>
    </submittedName>
</protein>
<name>A0A0L0S553_ALLM3</name>
<evidence type="ECO:0000256" key="2">
    <source>
        <dbReference type="SAM" id="Phobius"/>
    </source>
</evidence>
<sequence>MTTRIGRSRSAWKGVDRSWRRRRGRCRRRRRRRRRRSRRGTYSRGRRWPSRRRRGRAERRGCRCRRAVGHLGGAVRRKVRICVGFDVGVWAGCVGLVVSVCRFGSVCSLRLAIFFFFFWVLCSSPPFPSRIHIRLVVGLCVRDCRRLLGVSSRKCESEVAVSFRVWDSTGARVHASETRSVVHVWRTRRAACPSAR</sequence>
<feature type="transmembrane region" description="Helical" evidence="2">
    <location>
        <begin position="87"/>
        <end position="120"/>
    </location>
</feature>